<protein>
    <submittedName>
        <fullName evidence="1">Uncharacterized protein</fullName>
    </submittedName>
</protein>
<evidence type="ECO:0000313" key="2">
    <source>
        <dbReference type="Proteomes" id="UP000830671"/>
    </source>
</evidence>
<name>A0A9Q8SSQ7_9PEZI</name>
<dbReference type="EMBL" id="CP019476">
    <property type="protein sequence ID" value="UQC82753.1"/>
    <property type="molecule type" value="Genomic_DNA"/>
</dbReference>
<dbReference type="Proteomes" id="UP000830671">
    <property type="component" value="Chromosome 4"/>
</dbReference>
<gene>
    <name evidence="1" type="ORF">CLUP02_08243</name>
</gene>
<dbReference type="AlphaFoldDB" id="A0A9Q8SSQ7"/>
<dbReference type="RefSeq" id="XP_049144376.1">
    <property type="nucleotide sequence ID" value="XM_049287233.1"/>
</dbReference>
<sequence length="32" mass="3428">MREQSLDREIKSTAAASITTSQTVLNATTTSD</sequence>
<evidence type="ECO:0000313" key="1">
    <source>
        <dbReference type="EMBL" id="UQC82753.1"/>
    </source>
</evidence>
<keyword evidence="2" id="KW-1185">Reference proteome</keyword>
<organism evidence="1 2">
    <name type="scientific">Colletotrichum lupini</name>
    <dbReference type="NCBI Taxonomy" id="145971"/>
    <lineage>
        <taxon>Eukaryota</taxon>
        <taxon>Fungi</taxon>
        <taxon>Dikarya</taxon>
        <taxon>Ascomycota</taxon>
        <taxon>Pezizomycotina</taxon>
        <taxon>Sordariomycetes</taxon>
        <taxon>Hypocreomycetidae</taxon>
        <taxon>Glomerellales</taxon>
        <taxon>Glomerellaceae</taxon>
        <taxon>Colletotrichum</taxon>
        <taxon>Colletotrichum acutatum species complex</taxon>
    </lineage>
</organism>
<dbReference type="GeneID" id="73342243"/>
<proteinExistence type="predicted"/>
<reference evidence="1" key="1">
    <citation type="journal article" date="2021" name="Mol. Plant Microbe Interact.">
        <title>Complete Genome Sequence of the Plant-Pathogenic Fungus Colletotrichum lupini.</title>
        <authorList>
            <person name="Baroncelli R."/>
            <person name="Pensec F."/>
            <person name="Da Lio D."/>
            <person name="Boufleur T."/>
            <person name="Vicente I."/>
            <person name="Sarrocco S."/>
            <person name="Picot A."/>
            <person name="Baraldi E."/>
            <person name="Sukno S."/>
            <person name="Thon M."/>
            <person name="Le Floch G."/>
        </authorList>
    </citation>
    <scope>NUCLEOTIDE SEQUENCE</scope>
    <source>
        <strain evidence="1">IMI 504893</strain>
    </source>
</reference>
<dbReference type="KEGG" id="clup:CLUP02_08243"/>
<accession>A0A9Q8SSQ7</accession>